<feature type="binding site" evidence="7">
    <location>
        <position position="29"/>
    </location>
    <ligand>
        <name>glyoxylate</name>
        <dbReference type="ChEBI" id="CHEBI:36655"/>
    </ligand>
</feature>
<feature type="binding site" evidence="7">
    <location>
        <begin position="325"/>
        <end position="326"/>
    </location>
    <ligand>
        <name>FMN</name>
        <dbReference type="ChEBI" id="CHEBI:58210"/>
    </ligand>
</feature>
<evidence type="ECO:0000256" key="4">
    <source>
        <dbReference type="ARBA" id="ARBA00023002"/>
    </source>
</evidence>
<feature type="binding site" evidence="7">
    <location>
        <position position="160"/>
    </location>
    <ligand>
        <name>FMN</name>
        <dbReference type="ChEBI" id="CHEBI:58210"/>
    </ligand>
</feature>
<dbReference type="SUPFAM" id="SSF51395">
    <property type="entry name" value="FMN-linked oxidoreductases"/>
    <property type="match status" value="1"/>
</dbReference>
<protein>
    <submittedName>
        <fullName evidence="9">(S)-mandelate dehydrogenase</fullName>
        <ecNumber evidence="9">1.1.99.31</ecNumber>
    </submittedName>
</protein>
<dbReference type="RefSeq" id="WP_072629315.1">
    <property type="nucleotide sequence ID" value="NZ_MLCB01000057.1"/>
</dbReference>
<feature type="binding site" evidence="7">
    <location>
        <position position="111"/>
    </location>
    <ligand>
        <name>FMN</name>
        <dbReference type="ChEBI" id="CHEBI:58210"/>
    </ligand>
</feature>
<dbReference type="InterPro" id="IPR037396">
    <property type="entry name" value="FMN_HAD"/>
</dbReference>
<dbReference type="Pfam" id="PF01070">
    <property type="entry name" value="FMN_dh"/>
    <property type="match status" value="1"/>
</dbReference>
<sequence length="364" mass="39636">MTWAAAHIHSASDARRLAKKRLPWMIFDYIDGSAGEETGAKRNRAALDAATLRPRILQNVSERSLSTTLFGKPSQRPFGIAPMGMCNLSGVGADLMLARLAAKYQVPHGVSTVASTPMEKIIEVAEGHAWFQLYFSGDGVGTFKLVERAKAAGYETLVLTADVPEVGRRPRELRHGFKMPFRIGPKQFIDFALHPHWSLSALFAGKPQMANFDMDGYEFDRTESRARADWDTLKRLRDAWDGNLVVKGVLDVDDAVSLRNAGVDAVQVSSHGARQLESAPSPFSLLPAMRAALGPDYPIFFDSGLRSGEDALKALHAGADYVFFGRALQFAIAAGGEAGLAKLWDVFSDELSIAMAQTGLTKLP</sequence>
<keyword evidence="3 7" id="KW-0288">FMN</keyword>
<comment type="caution">
    <text evidence="9">The sequence shown here is derived from an EMBL/GenBank/DDBJ whole genome shotgun (WGS) entry which is preliminary data.</text>
</comment>
<feature type="binding site" evidence="7">
    <location>
        <begin position="302"/>
        <end position="306"/>
    </location>
    <ligand>
        <name>FMN</name>
        <dbReference type="ChEBI" id="CHEBI:58210"/>
    </ligand>
</feature>
<dbReference type="PANTHER" id="PTHR10578:SF107">
    <property type="entry name" value="2-HYDROXYACID OXIDASE 1"/>
    <property type="match status" value="1"/>
</dbReference>
<dbReference type="Proteomes" id="UP000184514">
    <property type="component" value="Unassembled WGS sequence"/>
</dbReference>
<evidence type="ECO:0000256" key="1">
    <source>
        <dbReference type="ARBA" id="ARBA00001917"/>
    </source>
</evidence>
<reference evidence="9 10" key="1">
    <citation type="submission" date="2016-10" db="EMBL/GenBank/DDBJ databases">
        <title>Genome sequence of Planktotalea frisia SH6-1.</title>
        <authorList>
            <person name="Poehlein A."/>
            <person name="Bakenhus I."/>
            <person name="Voget S."/>
            <person name="Brinkhoff T."/>
            <person name="Simon M."/>
        </authorList>
    </citation>
    <scope>NUCLEOTIDE SEQUENCE [LARGE SCALE GENOMIC DNA]</scope>
    <source>
        <strain evidence="9 10">SH6-1</strain>
    </source>
</reference>
<dbReference type="EMBL" id="MLCB01000057">
    <property type="protein sequence ID" value="OJI95109.1"/>
    <property type="molecule type" value="Genomic_DNA"/>
</dbReference>
<keyword evidence="4 9" id="KW-0560">Oxidoreductase</keyword>
<feature type="binding site" evidence="7">
    <location>
        <position position="271"/>
    </location>
    <ligand>
        <name>glyoxylate</name>
        <dbReference type="ChEBI" id="CHEBI:36655"/>
    </ligand>
</feature>
<evidence type="ECO:0000256" key="7">
    <source>
        <dbReference type="PIRSR" id="PIRSR000138-2"/>
    </source>
</evidence>
<feature type="binding site" evidence="7">
    <location>
        <position position="274"/>
    </location>
    <ligand>
        <name>glyoxylate</name>
        <dbReference type="ChEBI" id="CHEBI:36655"/>
    </ligand>
</feature>
<dbReference type="OrthoDB" id="9770452at2"/>
<gene>
    <name evidence="9" type="primary">mdlB_1</name>
    <name evidence="9" type="ORF">PFRI_06490</name>
</gene>
<feature type="binding site" evidence="7">
    <location>
        <position position="269"/>
    </location>
    <ligand>
        <name>FMN</name>
        <dbReference type="ChEBI" id="CHEBI:58210"/>
    </ligand>
</feature>
<feature type="domain" description="FMN hydroxy acid dehydrogenase" evidence="8">
    <location>
        <begin position="3"/>
        <end position="364"/>
    </location>
</feature>
<dbReference type="GO" id="GO:0009060">
    <property type="term" value="P:aerobic respiration"/>
    <property type="evidence" value="ECO:0007669"/>
    <property type="project" value="TreeGrafter"/>
</dbReference>
<comment type="cofactor">
    <cofactor evidence="1">
        <name>FMN</name>
        <dbReference type="ChEBI" id="CHEBI:58210"/>
    </cofactor>
</comment>
<accession>A0A1L9P0P5</accession>
<feature type="binding site" evidence="7">
    <location>
        <position position="132"/>
    </location>
    <ligand>
        <name>glyoxylate</name>
        <dbReference type="ChEBI" id="CHEBI:36655"/>
    </ligand>
</feature>
<dbReference type="Gene3D" id="3.20.20.70">
    <property type="entry name" value="Aldolase class I"/>
    <property type="match status" value="1"/>
</dbReference>
<evidence type="ECO:0000313" key="9">
    <source>
        <dbReference type="EMBL" id="OJI95109.1"/>
    </source>
</evidence>
<keyword evidence="10" id="KW-1185">Reference proteome</keyword>
<dbReference type="InterPro" id="IPR000262">
    <property type="entry name" value="FMN-dep_DH"/>
</dbReference>
<dbReference type="PROSITE" id="PS51349">
    <property type="entry name" value="FMN_HYDROXY_ACID_DH_2"/>
    <property type="match status" value="1"/>
</dbReference>
<feature type="binding site" evidence="7">
    <location>
        <begin position="82"/>
        <end position="84"/>
    </location>
    <ligand>
        <name>FMN</name>
        <dbReference type="ChEBI" id="CHEBI:58210"/>
    </ligand>
</feature>
<dbReference type="GO" id="GO:0004459">
    <property type="term" value="F:L-lactate dehydrogenase (NAD+) activity"/>
    <property type="evidence" value="ECO:0007669"/>
    <property type="project" value="TreeGrafter"/>
</dbReference>
<feature type="binding site" evidence="7">
    <location>
        <position position="134"/>
    </location>
    <ligand>
        <name>glyoxylate</name>
        <dbReference type="ChEBI" id="CHEBI:36655"/>
    </ligand>
</feature>
<dbReference type="PANTHER" id="PTHR10578">
    <property type="entry name" value="S -2-HYDROXY-ACID OXIDASE-RELATED"/>
    <property type="match status" value="1"/>
</dbReference>
<dbReference type="GO" id="GO:0033720">
    <property type="term" value="F:(S)-mandelate dehydrogenase activity"/>
    <property type="evidence" value="ECO:0007669"/>
    <property type="project" value="UniProtKB-EC"/>
</dbReference>
<evidence type="ECO:0000256" key="2">
    <source>
        <dbReference type="ARBA" id="ARBA00022630"/>
    </source>
</evidence>
<organism evidence="9 10">
    <name type="scientific">Planktotalea frisia</name>
    <dbReference type="NCBI Taxonomy" id="696762"/>
    <lineage>
        <taxon>Bacteria</taxon>
        <taxon>Pseudomonadati</taxon>
        <taxon>Pseudomonadota</taxon>
        <taxon>Alphaproteobacteria</taxon>
        <taxon>Rhodobacterales</taxon>
        <taxon>Paracoccaceae</taxon>
        <taxon>Planktotalea</taxon>
    </lineage>
</organism>
<evidence type="ECO:0000256" key="3">
    <source>
        <dbReference type="ARBA" id="ARBA00022643"/>
    </source>
</evidence>
<dbReference type="InterPro" id="IPR013785">
    <property type="entry name" value="Aldolase_TIM"/>
</dbReference>
<proteinExistence type="inferred from homology"/>
<name>A0A1L9P0P5_9RHOB</name>
<dbReference type="GO" id="GO:0005886">
    <property type="term" value="C:plasma membrane"/>
    <property type="evidence" value="ECO:0007669"/>
    <property type="project" value="TreeGrafter"/>
</dbReference>
<dbReference type="InterPro" id="IPR012133">
    <property type="entry name" value="Alpha-hydoxy_acid_DH_FMN"/>
</dbReference>
<dbReference type="AlphaFoldDB" id="A0A1L9P0P5"/>
<evidence type="ECO:0000313" key="10">
    <source>
        <dbReference type="Proteomes" id="UP000184514"/>
    </source>
</evidence>
<feature type="binding site" evidence="7">
    <location>
        <position position="247"/>
    </location>
    <ligand>
        <name>FMN</name>
        <dbReference type="ChEBI" id="CHEBI:58210"/>
    </ligand>
</feature>
<comment type="similarity">
    <text evidence="5">Belongs to the FMN-dependent alpha-hydroxy acid dehydrogenase family.</text>
</comment>
<feature type="active site" description="Proton acceptor" evidence="6">
    <location>
        <position position="271"/>
    </location>
</feature>
<dbReference type="EC" id="1.1.99.31" evidence="9"/>
<evidence type="ECO:0000256" key="6">
    <source>
        <dbReference type="PIRSR" id="PIRSR000138-1"/>
    </source>
</evidence>
<evidence type="ECO:0000259" key="8">
    <source>
        <dbReference type="PROSITE" id="PS51349"/>
    </source>
</evidence>
<dbReference type="CDD" id="cd02809">
    <property type="entry name" value="alpha_hydroxyacid_oxid_FMN"/>
    <property type="match status" value="1"/>
</dbReference>
<dbReference type="PIRSF" id="PIRSF000138">
    <property type="entry name" value="Al-hdrx_acd_dh"/>
    <property type="match status" value="1"/>
</dbReference>
<evidence type="ECO:0000256" key="5">
    <source>
        <dbReference type="ARBA" id="ARBA00024042"/>
    </source>
</evidence>
<dbReference type="GO" id="GO:0010181">
    <property type="term" value="F:FMN binding"/>
    <property type="evidence" value="ECO:0007669"/>
    <property type="project" value="InterPro"/>
</dbReference>
<dbReference type="STRING" id="696762.PFRI_06490"/>
<keyword evidence="2 7" id="KW-0285">Flavoprotein</keyword>
<feature type="binding site" evidence="7">
    <location>
        <position position="169"/>
    </location>
    <ligand>
        <name>glyoxylate</name>
        <dbReference type="ChEBI" id="CHEBI:36655"/>
    </ligand>
</feature>